<dbReference type="EMBL" id="PTQZ01000147">
    <property type="protein sequence ID" value="PQA39804.1"/>
    <property type="molecule type" value="Genomic_DNA"/>
</dbReference>
<dbReference type="Pfam" id="PF05258">
    <property type="entry name" value="DciA"/>
    <property type="match status" value="1"/>
</dbReference>
<evidence type="ECO:0000313" key="2">
    <source>
        <dbReference type="Proteomes" id="UP000243900"/>
    </source>
</evidence>
<organism evidence="1 2">
    <name type="scientific">Amnimonas aquatica</name>
    <dbReference type="NCBI Taxonomy" id="2094561"/>
    <lineage>
        <taxon>Bacteria</taxon>
        <taxon>Pseudomonadati</taxon>
        <taxon>Pseudomonadota</taxon>
        <taxon>Gammaproteobacteria</taxon>
        <taxon>Moraxellales</taxon>
        <taxon>Moraxellaceae</taxon>
        <taxon>Amnimonas</taxon>
    </lineage>
</organism>
<evidence type="ECO:0000313" key="1">
    <source>
        <dbReference type="EMBL" id="PQA39804.1"/>
    </source>
</evidence>
<dbReference type="Proteomes" id="UP000243900">
    <property type="component" value="Unassembled WGS sequence"/>
</dbReference>
<gene>
    <name evidence="1" type="ORF">C5O18_06665</name>
</gene>
<sequence length="127" mass="14129">MVWRNQVDATVRSSCRLLSLREGTLTIAADNPTSAGQLRYLSRILVQQLQCHAEFSGLQRLRILVRPAAPLPRNRQARPLPRLSSATAKHLREVADSLGLAELSKGLRALARHEDDEKNSKVSDVEP</sequence>
<reference evidence="2" key="1">
    <citation type="submission" date="2018-02" db="EMBL/GenBank/DDBJ databases">
        <title>Genome sequencing of Solimonas sp. HR-BB.</title>
        <authorList>
            <person name="Lee Y."/>
            <person name="Jeon C.O."/>
        </authorList>
    </citation>
    <scope>NUCLEOTIDE SEQUENCE [LARGE SCALE GENOMIC DNA]</scope>
    <source>
        <strain evidence="2">HR-E</strain>
    </source>
</reference>
<comment type="caution">
    <text evidence="1">The sequence shown here is derived from an EMBL/GenBank/DDBJ whole genome shotgun (WGS) entry which is preliminary data.</text>
</comment>
<protein>
    <recommendedName>
        <fullName evidence="3">DUF721 domain-containing protein</fullName>
    </recommendedName>
</protein>
<dbReference type="AlphaFoldDB" id="A0A2P6AS27"/>
<dbReference type="InterPro" id="IPR007922">
    <property type="entry name" value="DciA-like"/>
</dbReference>
<accession>A0A2P6AS27</accession>
<name>A0A2P6AS27_9GAMM</name>
<evidence type="ECO:0008006" key="3">
    <source>
        <dbReference type="Google" id="ProtNLM"/>
    </source>
</evidence>
<proteinExistence type="predicted"/>
<keyword evidence="2" id="KW-1185">Reference proteome</keyword>